<evidence type="ECO:0000256" key="1">
    <source>
        <dbReference type="PROSITE-ProRule" id="PRU00708"/>
    </source>
</evidence>
<dbReference type="Gene3D" id="1.25.40.10">
    <property type="entry name" value="Tetratricopeptide repeat domain"/>
    <property type="match status" value="3"/>
</dbReference>
<dbReference type="PROSITE" id="PS51375">
    <property type="entry name" value="PPR"/>
    <property type="match status" value="1"/>
</dbReference>
<feature type="compositionally biased region" description="Polar residues" evidence="3">
    <location>
        <begin position="2004"/>
        <end position="2014"/>
    </location>
</feature>
<accession>A0A1Q9DPA4</accession>
<dbReference type="InterPro" id="IPR002885">
    <property type="entry name" value="PPR_rpt"/>
</dbReference>
<sequence length="2204" mass="245201">MAIIHAAGDWDSGEVVAVRMVSGRKQIEDIKRIAGLQEATLSFEEKQQIEQRRAQAAERKDLLRAQAERKRHEASELQSKLARRRAREQMQDDCMETEAISQRVVTTEPMALVESLDQRGNSFSTAPTQNIQAAVVVPPTQEPRSTQRTHEPVSVKEHEVAADGVSLVEDAFAQSTKRLDIRASYEYAVIDPSEYPACDKFRDFFFRKHCSVARFLETTSGDYILFVFDGDNPVVWLDRGLDHWLKEVAATDVVLYERWMNNEIMAGNYAVRNSDFGIRFLDDWASFEEELPRSGYHSSDNGAIHLHLLRVLGLKNEKPCKYQWDHLGSDRDHMDEYYGFVTCARLVMGAPRRWKIAGTPRVTILPRGHAWAIDGGDADSHVSSVGAISHHGQKTEANYRQYFQDSFVDNGGSDCDAMVRKGFYVDPRQYGESLLSKLKARTDGAMLDWTRQHVPPWDFAYLGCMATLSCRPLDDGEALPVSIPRPIQSSIPFKKVPKDAKFEVCAGEWETCKCVGFVYFGTKTRRSPVVEVQAGEGKIDCRADNFDGDPAIGEIKKCHCAPAAEKTCDALLSTSGDPFREVQAASLCQRLGLLKQDVDFGGRNQVMHFDSSLLEKAHRVLQMETYAEVQEMARALIQDFESLCKVLLHLNDNQAKPELKENAELTSAILRLEQVWADCQFILHQGCLDFIEVLEREVLPQLSPMLRWQIGIALGCSEGRPLDPDVTQADIKAAKVALYQTVPMMVYVEELWRDANPEESSCVYLLFGCQYGKGGAPVQLHGNGYHPPGMQSVEASSFQPSRRVQKRILRSRIYDDSKPTGLRSLRRLQSPKELTAALSELGRRQHWHDALSAMQILADAGRSRLVSIEALNAAITCCSSGTWQGSLALLSTASIMSLRHSLVTAGAAIKVAGAQSAHGSLAEQSNWHNALHRLCRMRQHSMIPNIRHHNAILSCSLSWSTALCIFNSVLNYELEPTEFTSSLLMKKLETNWPLAIHSFLSMQRLRLEHDAISGNAALRAAGAGNHRRVSREFLQHLISAGVPVDSATCSSAGSALDSERIWDLLQDVRASVVQPDLGAYTSVLGAFDNDGRWEAALGVLRSMAMDGVQAGLNPYAAAQSACERCRQWMEVVDLIRALKGSSAQLDLVVRSAAVSAPQTGGSWRIALQSFCQLALETLAPDVVSHGAVLSAAEAGHQWHSAISALWSWSRQFLKPDVISCNSAVSACEKAKSWATAVNIVTQDMAWCRILPDAISCSSAILACTDTSCWGQGLLMVSFAQQQDITPQVGSFGALLTECERASPSLVACQQELLSGSLRAAGLDQILPEQRKVPVPRRKLRFVELCCPQDDRHHTLRRDFGKFDEKRFNEFRTFITDDEQNRGGANRQTDFFRLVYRQLKAVAAFPVQENFAAAVLAASKAQENLKQPGLSDQDIAVVQREQELLEGGARWICLMLKVQAVAPGLFPKKPSRLPAELDRNHSSDGTPAAARMPTSKPPWEKPGQWLLIVTYVPELDTCEPHSLLVAEGDQFMAQQTDRGWRLAVEKLAHSTAREQHQNQAATAPPSHTDNNPTEPATAAATPTGGEDDEDSEGANDDDSQDGRPPRLPLSEQAEPQMTQLGDGKWQIEVVRDKSSRRPATQSGLPKTVIEGDGGPVSRAPALPIGTVGTFEILTPEMWLFDIEEAPDHSSYEADTMLLVPGDRLLLEYQDGSWHMRIEHLAPDAPGPVMRLRQRRPWYHKPHAAVGERCYKHMISTGAVSSPLSVATLRKKGDAAPARALDREADEGKNRTSRPTPRPLSEYVRFETREGNALLYDPSPLDKWIGKSYRWDSRRQRHVETNTGDVLSAEDSEDYQRYVQRHNQRRQTGNQADELVKLVATHNPAVEEELRIYIAKFPGEVRRLLAEGKQIYKPPVGKQRHGRTSSQTAELRHRKDDSKKNAKKENKKQKKGEKAKKHKKHEKDKKYKKAKKSRHDAPNAGETKTEQQRQDDAEADPIQEEVDWGSESNDTETQPAVNAEAVVGKNGSDDSPSVMPLDANWPWGEQGRPSDKAATVHTGETELSRTGGGRPEKSDKDPPRHNSKGRRMSAATHLAGRRGSTVNAWEALEAVKEGSGLFMAHFLLKLSVSMSRLSNPLAITGHIRLARLPRPREAREAWLELPWSCRHSGVERIDASILNVSRMMPLSSWQVLFHFVAVVPWPSSDE</sequence>
<feature type="region of interest" description="Disordered" evidence="3">
    <location>
        <begin position="1469"/>
        <end position="1498"/>
    </location>
</feature>
<gene>
    <name evidence="4" type="ORF">AK812_SmicGene20705</name>
</gene>
<dbReference type="InterPro" id="IPR011990">
    <property type="entry name" value="TPR-like_helical_dom_sf"/>
</dbReference>
<evidence type="ECO:0000313" key="4">
    <source>
        <dbReference type="EMBL" id="OLP97000.1"/>
    </source>
</evidence>
<dbReference type="Pfam" id="PF03314">
    <property type="entry name" value="DUF273"/>
    <property type="match status" value="1"/>
</dbReference>
<dbReference type="Gene3D" id="3.90.550.10">
    <property type="entry name" value="Spore Coat Polysaccharide Biosynthesis Protein SpsA, Chain A"/>
    <property type="match status" value="1"/>
</dbReference>
<dbReference type="Proteomes" id="UP000186817">
    <property type="component" value="Unassembled WGS sequence"/>
</dbReference>
<feature type="region of interest" description="Disordered" evidence="3">
    <location>
        <begin position="1549"/>
        <end position="1651"/>
    </location>
</feature>
<feature type="compositionally biased region" description="Basic residues" evidence="3">
    <location>
        <begin position="1943"/>
        <end position="1972"/>
    </location>
</feature>
<dbReference type="InterPro" id="IPR004988">
    <property type="entry name" value="DUF273"/>
</dbReference>
<feature type="coiled-coil region" evidence="2">
    <location>
        <begin position="46"/>
        <end position="80"/>
    </location>
</feature>
<feature type="compositionally biased region" description="Acidic residues" evidence="3">
    <location>
        <begin position="1991"/>
        <end position="2002"/>
    </location>
</feature>
<dbReference type="PANTHER" id="PTHR31562:SF9">
    <property type="entry name" value="GLYCOSYLTRANSFERASE FAMILY 8 PROTEIN"/>
    <property type="match status" value="1"/>
</dbReference>
<feature type="region of interest" description="Disordered" evidence="3">
    <location>
        <begin position="1910"/>
        <end position="2094"/>
    </location>
</feature>
<dbReference type="InterPro" id="IPR029044">
    <property type="entry name" value="Nucleotide-diphossugar_trans"/>
</dbReference>
<protein>
    <submittedName>
        <fullName evidence="4">Pentatricopeptide repeat-containing protein, chloroplastic</fullName>
    </submittedName>
</protein>
<feature type="repeat" description="PPR" evidence="1">
    <location>
        <begin position="1076"/>
        <end position="1110"/>
    </location>
</feature>
<name>A0A1Q9DPA4_SYMMI</name>
<dbReference type="EMBL" id="LSRX01000449">
    <property type="protein sequence ID" value="OLP97000.1"/>
    <property type="molecule type" value="Genomic_DNA"/>
</dbReference>
<reference evidence="4 5" key="1">
    <citation type="submission" date="2016-02" db="EMBL/GenBank/DDBJ databases">
        <title>Genome analysis of coral dinoflagellate symbionts highlights evolutionary adaptations to a symbiotic lifestyle.</title>
        <authorList>
            <person name="Aranda M."/>
            <person name="Li Y."/>
            <person name="Liew Y.J."/>
            <person name="Baumgarten S."/>
            <person name="Simakov O."/>
            <person name="Wilson M."/>
            <person name="Piel J."/>
            <person name="Ashoor H."/>
            <person name="Bougouffa S."/>
            <person name="Bajic V.B."/>
            <person name="Ryu T."/>
            <person name="Ravasi T."/>
            <person name="Bayer T."/>
            <person name="Micklem G."/>
            <person name="Kim H."/>
            <person name="Bhak J."/>
            <person name="Lajeunesse T.C."/>
            <person name="Voolstra C.R."/>
        </authorList>
    </citation>
    <scope>NUCLEOTIDE SEQUENCE [LARGE SCALE GENOMIC DNA]</scope>
    <source>
        <strain evidence="4 5">CCMP2467</strain>
    </source>
</reference>
<evidence type="ECO:0000256" key="3">
    <source>
        <dbReference type="SAM" id="MobiDB-lite"/>
    </source>
</evidence>
<organism evidence="4 5">
    <name type="scientific">Symbiodinium microadriaticum</name>
    <name type="common">Dinoflagellate</name>
    <name type="synonym">Zooxanthella microadriatica</name>
    <dbReference type="NCBI Taxonomy" id="2951"/>
    <lineage>
        <taxon>Eukaryota</taxon>
        <taxon>Sar</taxon>
        <taxon>Alveolata</taxon>
        <taxon>Dinophyceae</taxon>
        <taxon>Suessiales</taxon>
        <taxon>Symbiodiniaceae</taxon>
        <taxon>Symbiodinium</taxon>
    </lineage>
</organism>
<feature type="compositionally biased region" description="Acidic residues" evidence="3">
    <location>
        <begin position="1584"/>
        <end position="1598"/>
    </location>
</feature>
<feature type="compositionally biased region" description="Polar residues" evidence="3">
    <location>
        <begin position="1556"/>
        <end position="1566"/>
    </location>
</feature>
<proteinExistence type="predicted"/>
<dbReference type="PANTHER" id="PTHR31562">
    <property type="entry name" value="PROTEIN CBG18972"/>
    <property type="match status" value="1"/>
</dbReference>
<feature type="compositionally biased region" description="Basic and acidic residues" evidence="3">
    <location>
        <begin position="1928"/>
        <end position="1942"/>
    </location>
</feature>
<evidence type="ECO:0000313" key="5">
    <source>
        <dbReference type="Proteomes" id="UP000186817"/>
    </source>
</evidence>
<feature type="region of interest" description="Disordered" evidence="3">
    <location>
        <begin position="1769"/>
        <end position="1799"/>
    </location>
</feature>
<evidence type="ECO:0000256" key="2">
    <source>
        <dbReference type="SAM" id="Coils"/>
    </source>
</evidence>
<feature type="compositionally biased region" description="Basic and acidic residues" evidence="3">
    <location>
        <begin position="1981"/>
        <end position="1990"/>
    </location>
</feature>
<feature type="compositionally biased region" description="Low complexity" evidence="3">
    <location>
        <begin position="1567"/>
        <end position="1583"/>
    </location>
</feature>
<comment type="caution">
    <text evidence="4">The sequence shown here is derived from an EMBL/GenBank/DDBJ whole genome shotgun (WGS) entry which is preliminary data.</text>
</comment>
<dbReference type="OrthoDB" id="440339at2759"/>
<feature type="compositionally biased region" description="Basic and acidic residues" evidence="3">
    <location>
        <begin position="1778"/>
        <end position="1788"/>
    </location>
</feature>
<feature type="compositionally biased region" description="Basic and acidic residues" evidence="3">
    <location>
        <begin position="2068"/>
        <end position="2078"/>
    </location>
</feature>
<keyword evidence="2" id="KW-0175">Coiled coil</keyword>
<keyword evidence="5" id="KW-1185">Reference proteome</keyword>